<keyword evidence="2 6" id="KW-0808">Transferase</keyword>
<evidence type="ECO:0000256" key="5">
    <source>
        <dbReference type="SAM" id="MobiDB-lite"/>
    </source>
</evidence>
<dbReference type="SUPFAM" id="SSF51161">
    <property type="entry name" value="Trimeric LpxA-like enzymes"/>
    <property type="match status" value="1"/>
</dbReference>
<dbReference type="Gene3D" id="2.160.10.10">
    <property type="entry name" value="Hexapeptide repeat proteins"/>
    <property type="match status" value="1"/>
</dbReference>
<feature type="region of interest" description="Disordered" evidence="5">
    <location>
        <begin position="1"/>
        <end position="24"/>
    </location>
</feature>
<dbReference type="GO" id="GO:0016746">
    <property type="term" value="F:acyltransferase activity"/>
    <property type="evidence" value="ECO:0007669"/>
    <property type="project" value="UniProtKB-KW"/>
</dbReference>
<dbReference type="AlphaFoldDB" id="A0A1I3F9J1"/>
<dbReference type="EMBL" id="FOQH01000004">
    <property type="protein sequence ID" value="SFI07866.1"/>
    <property type="molecule type" value="Genomic_DNA"/>
</dbReference>
<gene>
    <name evidence="6" type="ORF">SAMN05216258_104142</name>
</gene>
<proteinExistence type="inferred from homology"/>
<dbReference type="CDD" id="cd03354">
    <property type="entry name" value="LbH_SAT"/>
    <property type="match status" value="1"/>
</dbReference>
<reference evidence="6 7" key="1">
    <citation type="submission" date="2016-10" db="EMBL/GenBank/DDBJ databases">
        <authorList>
            <person name="de Groot N.N."/>
        </authorList>
    </citation>
    <scope>NUCLEOTIDE SEQUENCE [LARGE SCALE GENOMIC DNA]</scope>
    <source>
        <strain evidence="6 7">CGMCC 1.11030</strain>
    </source>
</reference>
<dbReference type="STRING" id="1114924.SAMN05216258_104142"/>
<keyword evidence="7" id="KW-1185">Reference proteome</keyword>
<dbReference type="PROSITE" id="PS00101">
    <property type="entry name" value="HEXAPEP_TRANSFERASES"/>
    <property type="match status" value="1"/>
</dbReference>
<evidence type="ECO:0000313" key="7">
    <source>
        <dbReference type="Proteomes" id="UP000199377"/>
    </source>
</evidence>
<accession>A0A1I3F9J1</accession>
<dbReference type="InterPro" id="IPR011004">
    <property type="entry name" value="Trimer_LpxA-like_sf"/>
</dbReference>
<evidence type="ECO:0000313" key="6">
    <source>
        <dbReference type="EMBL" id="SFI07866.1"/>
    </source>
</evidence>
<keyword evidence="4" id="KW-0012">Acyltransferase</keyword>
<evidence type="ECO:0000256" key="3">
    <source>
        <dbReference type="ARBA" id="ARBA00022737"/>
    </source>
</evidence>
<dbReference type="InterPro" id="IPR001451">
    <property type="entry name" value="Hexapep"/>
</dbReference>
<dbReference type="Pfam" id="PF00132">
    <property type="entry name" value="Hexapep"/>
    <property type="match status" value="1"/>
</dbReference>
<dbReference type="InterPro" id="IPR045304">
    <property type="entry name" value="LbH_SAT"/>
</dbReference>
<dbReference type="Proteomes" id="UP000199377">
    <property type="component" value="Unassembled WGS sequence"/>
</dbReference>
<evidence type="ECO:0000256" key="4">
    <source>
        <dbReference type="ARBA" id="ARBA00023315"/>
    </source>
</evidence>
<comment type="similarity">
    <text evidence="1">Belongs to the transferase hexapeptide repeat family.</text>
</comment>
<keyword evidence="3" id="KW-0677">Repeat</keyword>
<dbReference type="OrthoDB" id="9815592at2"/>
<evidence type="ECO:0000256" key="2">
    <source>
        <dbReference type="ARBA" id="ARBA00022679"/>
    </source>
</evidence>
<evidence type="ECO:0000256" key="1">
    <source>
        <dbReference type="ARBA" id="ARBA00007274"/>
    </source>
</evidence>
<dbReference type="RefSeq" id="WP_092859443.1">
    <property type="nucleotide sequence ID" value="NZ_FOQH01000004.1"/>
</dbReference>
<name>A0A1I3F9J1_9RHOB</name>
<dbReference type="PANTHER" id="PTHR42811">
    <property type="entry name" value="SERINE ACETYLTRANSFERASE"/>
    <property type="match status" value="1"/>
</dbReference>
<dbReference type="InterPro" id="IPR018357">
    <property type="entry name" value="Hexapep_transf_CS"/>
</dbReference>
<sequence length="206" mass="22332">MSETPDAPETAGAPAPFRAPPLPLGDRNGNPPGISFWALVREDFATHDRDLGSQGFWALFWHRFGNWRMGVRPRLLRLPLSLIYRTMFKASEIFCGVKLSYNVAVGRRLRIDHFGGMILGARSIGDDVIVRQNTTMGINSPADLNAKPMIGNRVTIGAGAVIVGHVTIGDDVVIGANAVVTRDVPARHLAAGVPAQIRPRRDLPPA</sequence>
<organism evidence="6 7">
    <name type="scientific">Albimonas pacifica</name>
    <dbReference type="NCBI Taxonomy" id="1114924"/>
    <lineage>
        <taxon>Bacteria</taxon>
        <taxon>Pseudomonadati</taxon>
        <taxon>Pseudomonadota</taxon>
        <taxon>Alphaproteobacteria</taxon>
        <taxon>Rhodobacterales</taxon>
        <taxon>Paracoccaceae</taxon>
        <taxon>Albimonas</taxon>
    </lineage>
</organism>
<protein>
    <submittedName>
        <fullName evidence="6">Serine O-acetyltransferase</fullName>
    </submittedName>
</protein>